<dbReference type="AlphaFoldDB" id="A0A0B4GYX4"/>
<evidence type="ECO:0000256" key="4">
    <source>
        <dbReference type="ARBA" id="ARBA00039775"/>
    </source>
</evidence>
<proteinExistence type="predicted"/>
<keyword evidence="3" id="KW-0539">Nucleus</keyword>
<evidence type="ECO:0000313" key="9">
    <source>
        <dbReference type="Proteomes" id="UP000031192"/>
    </source>
</evidence>
<evidence type="ECO:0000259" key="7">
    <source>
        <dbReference type="Pfam" id="PF00808"/>
    </source>
</evidence>
<dbReference type="Pfam" id="PF00808">
    <property type="entry name" value="CBFD_NFYB_HMF"/>
    <property type="match status" value="1"/>
</dbReference>
<evidence type="ECO:0000256" key="5">
    <source>
        <dbReference type="ARBA" id="ARBA00042096"/>
    </source>
</evidence>
<dbReference type="GO" id="GO:0046982">
    <property type="term" value="F:protein heterodimerization activity"/>
    <property type="evidence" value="ECO:0007669"/>
    <property type="project" value="InterPro"/>
</dbReference>
<feature type="compositionally biased region" description="Basic and acidic residues" evidence="6">
    <location>
        <begin position="39"/>
        <end position="51"/>
    </location>
</feature>
<dbReference type="GO" id="GO:0031490">
    <property type="term" value="F:chromatin DNA binding"/>
    <property type="evidence" value="ECO:0007669"/>
    <property type="project" value="TreeGrafter"/>
</dbReference>
<dbReference type="GO" id="GO:0008622">
    <property type="term" value="C:epsilon DNA polymerase complex"/>
    <property type="evidence" value="ECO:0007669"/>
    <property type="project" value="TreeGrafter"/>
</dbReference>
<evidence type="ECO:0000256" key="2">
    <source>
        <dbReference type="ARBA" id="ARBA00022705"/>
    </source>
</evidence>
<accession>A0A0B4GYX4</accession>
<feature type="region of interest" description="Disordered" evidence="6">
    <location>
        <begin position="1"/>
        <end position="52"/>
    </location>
</feature>
<dbReference type="PANTHER" id="PTHR46172">
    <property type="entry name" value="DNA POLYMERASE EPSILON SUBUNIT 3"/>
    <property type="match status" value="1"/>
</dbReference>
<organism evidence="8 9">
    <name type="scientific">Metarhizium guizhouense (strain ARSEF 977)</name>
    <dbReference type="NCBI Taxonomy" id="1276136"/>
    <lineage>
        <taxon>Eukaryota</taxon>
        <taxon>Fungi</taxon>
        <taxon>Dikarya</taxon>
        <taxon>Ascomycota</taxon>
        <taxon>Pezizomycotina</taxon>
        <taxon>Sordariomycetes</taxon>
        <taxon>Hypocreomycetidae</taxon>
        <taxon>Hypocreales</taxon>
        <taxon>Clavicipitaceae</taxon>
        <taxon>Metarhizium</taxon>
    </lineage>
</organism>
<dbReference type="HOGENOM" id="CLU_043417_1_0_1"/>
<dbReference type="InterPro" id="IPR009072">
    <property type="entry name" value="Histone-fold"/>
</dbReference>
<feature type="compositionally biased region" description="Acidic residues" evidence="6">
    <location>
        <begin position="193"/>
        <end position="232"/>
    </location>
</feature>
<dbReference type="InterPro" id="IPR051377">
    <property type="entry name" value="DNA_Pol-Epsilon_Subunit"/>
</dbReference>
<dbReference type="Proteomes" id="UP000031192">
    <property type="component" value="Unassembled WGS sequence"/>
</dbReference>
<sequence length="264" mass="28390">MPARKSDQPRKSDALVPDDSTLTTAPADESQGAASAPEKTTKDKDKEKDTTTIEDLTLPKSIITRLAKGVLPPNTQIQANAILAMSKSATVFISYLASHANENTVNAGKKTVAPADVFKALDDVEFSFLKGPLEAEFARFSQIQTEKRTNYRQKARAKHDGAGGDDTEMADTTAVDATAGGAPRAKKARVDPGGEEEEEEDAETEEEAEVHEEEDDDDEQADEEEEGEDGAEEANGSGGETQDVLEERTVSEDRDEALDGDESD</sequence>
<comment type="caution">
    <text evidence="8">The sequence shown here is derived from an EMBL/GenBank/DDBJ whole genome shotgun (WGS) entry which is preliminary data.</text>
</comment>
<evidence type="ECO:0000313" key="8">
    <source>
        <dbReference type="EMBL" id="KID87983.1"/>
    </source>
</evidence>
<dbReference type="GO" id="GO:0006974">
    <property type="term" value="P:DNA damage response"/>
    <property type="evidence" value="ECO:0007669"/>
    <property type="project" value="TreeGrafter"/>
</dbReference>
<dbReference type="SUPFAM" id="SSF47113">
    <property type="entry name" value="Histone-fold"/>
    <property type="match status" value="1"/>
</dbReference>
<gene>
    <name evidence="8" type="ORF">MGU_04812</name>
</gene>
<protein>
    <recommendedName>
        <fullName evidence="4">DNA polymerase epsilon subunit D</fullName>
    </recommendedName>
    <alternativeName>
        <fullName evidence="5">DNA polymerase II subunit D</fullName>
    </alternativeName>
</protein>
<dbReference type="CDD" id="cd22928">
    <property type="entry name" value="HFD_POLE3_DPB4"/>
    <property type="match status" value="1"/>
</dbReference>
<evidence type="ECO:0000256" key="3">
    <source>
        <dbReference type="ARBA" id="ARBA00023242"/>
    </source>
</evidence>
<dbReference type="PANTHER" id="PTHR46172:SF1">
    <property type="entry name" value="DNA POLYMERASE EPSILON SUBUNIT 3"/>
    <property type="match status" value="1"/>
</dbReference>
<reference evidence="8 9" key="1">
    <citation type="journal article" date="2014" name="Proc. Natl. Acad. Sci. U.S.A.">
        <title>Trajectory and genomic determinants of fungal-pathogen speciation and host adaptation.</title>
        <authorList>
            <person name="Hu X."/>
            <person name="Xiao G."/>
            <person name="Zheng P."/>
            <person name="Shang Y."/>
            <person name="Su Y."/>
            <person name="Zhang X."/>
            <person name="Liu X."/>
            <person name="Zhan S."/>
            <person name="St Leger R.J."/>
            <person name="Wang C."/>
        </authorList>
    </citation>
    <scope>NUCLEOTIDE SEQUENCE [LARGE SCALE GENOMIC DNA]</scope>
    <source>
        <strain evidence="8 9">ARSEF 977</strain>
    </source>
</reference>
<comment type="subcellular location">
    <subcellularLocation>
        <location evidence="1">Nucleus</location>
    </subcellularLocation>
</comment>
<feature type="domain" description="Transcription factor CBF/NF-Y/archaeal histone" evidence="7">
    <location>
        <begin position="57"/>
        <end position="121"/>
    </location>
</feature>
<dbReference type="GO" id="GO:0008623">
    <property type="term" value="C:CHRAC"/>
    <property type="evidence" value="ECO:0007669"/>
    <property type="project" value="TreeGrafter"/>
</dbReference>
<dbReference type="Gene3D" id="1.10.20.10">
    <property type="entry name" value="Histone, subunit A"/>
    <property type="match status" value="1"/>
</dbReference>
<feature type="compositionally biased region" description="Basic and acidic residues" evidence="6">
    <location>
        <begin position="1"/>
        <end position="13"/>
    </location>
</feature>
<feature type="region of interest" description="Disordered" evidence="6">
    <location>
        <begin position="147"/>
        <end position="264"/>
    </location>
</feature>
<feature type="compositionally biased region" description="Low complexity" evidence="6">
    <location>
        <begin position="170"/>
        <end position="179"/>
    </location>
</feature>
<dbReference type="InterPro" id="IPR003958">
    <property type="entry name" value="CBFA_NFYB_domain"/>
</dbReference>
<keyword evidence="9" id="KW-1185">Reference proteome</keyword>
<dbReference type="GO" id="GO:0006272">
    <property type="term" value="P:leading strand elongation"/>
    <property type="evidence" value="ECO:0007669"/>
    <property type="project" value="TreeGrafter"/>
</dbReference>
<keyword evidence="2" id="KW-0235">DNA replication</keyword>
<name>A0A0B4GYX4_METGA</name>
<feature type="compositionally biased region" description="Acidic residues" evidence="6">
    <location>
        <begin position="253"/>
        <end position="264"/>
    </location>
</feature>
<dbReference type="GO" id="GO:0031507">
    <property type="term" value="P:heterochromatin formation"/>
    <property type="evidence" value="ECO:0007669"/>
    <property type="project" value="TreeGrafter"/>
</dbReference>
<evidence type="ECO:0000256" key="1">
    <source>
        <dbReference type="ARBA" id="ARBA00004123"/>
    </source>
</evidence>
<evidence type="ECO:0000256" key="6">
    <source>
        <dbReference type="SAM" id="MobiDB-lite"/>
    </source>
</evidence>
<dbReference type="EMBL" id="AZNH01000013">
    <property type="protein sequence ID" value="KID87983.1"/>
    <property type="molecule type" value="Genomic_DNA"/>
</dbReference>
<dbReference type="OrthoDB" id="1707486at2759"/>